<dbReference type="Proteomes" id="UP001279734">
    <property type="component" value="Unassembled WGS sequence"/>
</dbReference>
<dbReference type="EMBL" id="BSYO01000031">
    <property type="protein sequence ID" value="GMH26312.1"/>
    <property type="molecule type" value="Genomic_DNA"/>
</dbReference>
<evidence type="ECO:0000313" key="10">
    <source>
        <dbReference type="EMBL" id="GMH26312.1"/>
    </source>
</evidence>
<keyword evidence="7" id="KW-0539">Nucleus</keyword>
<dbReference type="GO" id="GO:0005634">
    <property type="term" value="C:nucleus"/>
    <property type="evidence" value="ECO:0007669"/>
    <property type="project" value="UniProtKB-SubCell"/>
</dbReference>
<evidence type="ECO:0000256" key="8">
    <source>
        <dbReference type="PROSITE-ProRule" id="PRU00176"/>
    </source>
</evidence>
<feature type="domain" description="RRM" evidence="9">
    <location>
        <begin position="100"/>
        <end position="177"/>
    </location>
</feature>
<dbReference type="AlphaFoldDB" id="A0AAD3TD53"/>
<evidence type="ECO:0000313" key="11">
    <source>
        <dbReference type="Proteomes" id="UP001279734"/>
    </source>
</evidence>
<evidence type="ECO:0000256" key="5">
    <source>
        <dbReference type="ARBA" id="ARBA00022737"/>
    </source>
</evidence>
<keyword evidence="4" id="KW-0963">Cytoplasm</keyword>
<reference evidence="10" key="1">
    <citation type="submission" date="2023-05" db="EMBL/GenBank/DDBJ databases">
        <title>Nepenthes gracilis genome sequencing.</title>
        <authorList>
            <person name="Fukushima K."/>
        </authorList>
    </citation>
    <scope>NUCLEOTIDE SEQUENCE</scope>
    <source>
        <strain evidence="10">SING2019-196</strain>
    </source>
</reference>
<dbReference type="PANTHER" id="PTHR24012">
    <property type="entry name" value="RNA BINDING PROTEIN"/>
    <property type="match status" value="1"/>
</dbReference>
<dbReference type="InterPro" id="IPR035979">
    <property type="entry name" value="RBD_domain_sf"/>
</dbReference>
<feature type="domain" description="RRM" evidence="9">
    <location>
        <begin position="191"/>
        <end position="272"/>
    </location>
</feature>
<name>A0AAD3TD53_NEPGR</name>
<organism evidence="10 11">
    <name type="scientific">Nepenthes gracilis</name>
    <name type="common">Slender pitcher plant</name>
    <dbReference type="NCBI Taxonomy" id="150966"/>
    <lineage>
        <taxon>Eukaryota</taxon>
        <taxon>Viridiplantae</taxon>
        <taxon>Streptophyta</taxon>
        <taxon>Embryophyta</taxon>
        <taxon>Tracheophyta</taxon>
        <taxon>Spermatophyta</taxon>
        <taxon>Magnoliopsida</taxon>
        <taxon>eudicotyledons</taxon>
        <taxon>Gunneridae</taxon>
        <taxon>Pentapetalae</taxon>
        <taxon>Caryophyllales</taxon>
        <taxon>Nepenthaceae</taxon>
        <taxon>Nepenthes</taxon>
    </lineage>
</organism>
<dbReference type="GO" id="GO:0005737">
    <property type="term" value="C:cytoplasm"/>
    <property type="evidence" value="ECO:0007669"/>
    <property type="project" value="UniProtKB-SubCell"/>
</dbReference>
<accession>A0AAD3TD53</accession>
<keyword evidence="11" id="KW-1185">Reference proteome</keyword>
<dbReference type="InterPro" id="IPR012677">
    <property type="entry name" value="Nucleotide-bd_a/b_plait_sf"/>
</dbReference>
<evidence type="ECO:0000256" key="1">
    <source>
        <dbReference type="ARBA" id="ARBA00004123"/>
    </source>
</evidence>
<dbReference type="PROSITE" id="PS50102">
    <property type="entry name" value="RRM"/>
    <property type="match status" value="4"/>
</dbReference>
<protein>
    <recommendedName>
        <fullName evidence="9">RRM domain-containing protein</fullName>
    </recommendedName>
</protein>
<proteinExistence type="inferred from homology"/>
<gene>
    <name evidence="10" type="ORF">Nepgr_028155</name>
</gene>
<dbReference type="GO" id="GO:0003723">
    <property type="term" value="F:RNA binding"/>
    <property type="evidence" value="ECO:0007669"/>
    <property type="project" value="UniProtKB-UniRule"/>
</dbReference>
<sequence length="537" mass="58451">MEVASTLPAALSSLYVGDLHPDITDGQLFDAFSEFKSLATVRVCRDSSSGRSLCYGYVNFADPQDAIRAIEIKNHAVVNGKIIRVTWSNRDSDARKNGLGNVFVKNLCDSIDNVKLQEIFTKFGTISSCKVATTEDGKSKGYGFVQFAAEDSANDAIKKLNGATIEGKQIYVGKFVKKSDRISANPDVKYTNLYMKNLDSDLTEEVLKEKFSLFGKIVSLIIAKNDYGTSKGFGFVNFENPDAARLAVEAMNGAHIGYMFHGKPLYVAIAQRKEDRHALLLRQHARHIAGLAAPPTPVVPGGYPPIHYPAPGFVPQIPARPPMLMPPPVGWGPGGFAHAIRPVGWGPGGLAPATRTAAFQPPPVPLIPTDARQNRQNGWGMMNGHTLPQNGGTNRSVAASRESTHRQGSNVYIKNINDDVKDEELRELFSQCGRITSEKLMRDDKGTSKGFGFVCYSAPEEASKAVTTFHGFMFHGKPLYVAIAQRKEDRHAQLLRQHARHIAGLAAPPTPVVPGGYPPIHYPAPGFVPQIPARPPC</sequence>
<feature type="domain" description="RRM" evidence="9">
    <location>
        <begin position="12"/>
        <end position="90"/>
    </location>
</feature>
<dbReference type="Pfam" id="PF00076">
    <property type="entry name" value="RRM_1"/>
    <property type="match status" value="4"/>
</dbReference>
<dbReference type="CDD" id="cd12381">
    <property type="entry name" value="RRM4_I_PABPs"/>
    <property type="match status" value="1"/>
</dbReference>
<dbReference type="SMART" id="SM00360">
    <property type="entry name" value="RRM"/>
    <property type="match status" value="4"/>
</dbReference>
<evidence type="ECO:0000256" key="4">
    <source>
        <dbReference type="ARBA" id="ARBA00022490"/>
    </source>
</evidence>
<dbReference type="SUPFAM" id="SSF54928">
    <property type="entry name" value="RNA-binding domain, RBD"/>
    <property type="match status" value="3"/>
</dbReference>
<keyword evidence="5" id="KW-0677">Repeat</keyword>
<evidence type="ECO:0000259" key="9">
    <source>
        <dbReference type="PROSITE" id="PS50102"/>
    </source>
</evidence>
<comment type="caution">
    <text evidence="10">The sequence shown here is derived from an EMBL/GenBank/DDBJ whole genome shotgun (WGS) entry which is preliminary data.</text>
</comment>
<evidence type="ECO:0000256" key="6">
    <source>
        <dbReference type="ARBA" id="ARBA00022884"/>
    </source>
</evidence>
<evidence type="ECO:0000256" key="3">
    <source>
        <dbReference type="ARBA" id="ARBA00008557"/>
    </source>
</evidence>
<dbReference type="InterPro" id="IPR000504">
    <property type="entry name" value="RRM_dom"/>
</dbReference>
<feature type="domain" description="RRM" evidence="9">
    <location>
        <begin position="409"/>
        <end position="486"/>
    </location>
</feature>
<dbReference type="FunFam" id="3.30.70.330:FF:000564">
    <property type="entry name" value="Polyadenylate-binding protein"/>
    <property type="match status" value="1"/>
</dbReference>
<evidence type="ECO:0000256" key="2">
    <source>
        <dbReference type="ARBA" id="ARBA00004496"/>
    </source>
</evidence>
<dbReference type="Gene3D" id="3.30.70.330">
    <property type="match status" value="4"/>
</dbReference>
<comment type="similarity">
    <text evidence="3">Belongs to the polyadenylate-binding protein type-1 family.</text>
</comment>
<evidence type="ECO:0000256" key="7">
    <source>
        <dbReference type="ARBA" id="ARBA00023242"/>
    </source>
</evidence>
<comment type="subcellular location">
    <subcellularLocation>
        <location evidence="2">Cytoplasm</location>
    </subcellularLocation>
    <subcellularLocation>
        <location evidence="1">Nucleus</location>
    </subcellularLocation>
</comment>
<keyword evidence="6 8" id="KW-0694">RNA-binding</keyword>